<sequence length="90" mass="8813">MLKTGEKMADSTRSSRTKILLAVAGGAAIVAMGGLAVVADTGAPPDVSPVAAPILPGPMTQGDTVTTTIAAATLATEKAAPAVKAKHFGE</sequence>
<dbReference type="Proteomes" id="UP000467148">
    <property type="component" value="Chromosome"/>
</dbReference>
<name>A0A7I7T1X7_9MYCO</name>
<proteinExistence type="predicted"/>
<evidence type="ECO:0000313" key="3">
    <source>
        <dbReference type="Proteomes" id="UP000467148"/>
    </source>
</evidence>
<organism evidence="2 3">
    <name type="scientific">Mycolicibacterium helvum</name>
    <dbReference type="NCBI Taxonomy" id="1534349"/>
    <lineage>
        <taxon>Bacteria</taxon>
        <taxon>Bacillati</taxon>
        <taxon>Actinomycetota</taxon>
        <taxon>Actinomycetes</taxon>
        <taxon>Mycobacteriales</taxon>
        <taxon>Mycobacteriaceae</taxon>
        <taxon>Mycolicibacterium</taxon>
    </lineage>
</organism>
<gene>
    <name evidence="2" type="ORF">MHEL_15000</name>
</gene>
<keyword evidence="1" id="KW-0812">Transmembrane</keyword>
<evidence type="ECO:0000313" key="2">
    <source>
        <dbReference type="EMBL" id="BBY63257.1"/>
    </source>
</evidence>
<keyword evidence="1" id="KW-0472">Membrane</keyword>
<feature type="transmembrane region" description="Helical" evidence="1">
    <location>
        <begin position="20"/>
        <end position="39"/>
    </location>
</feature>
<keyword evidence="3" id="KW-1185">Reference proteome</keyword>
<keyword evidence="1" id="KW-1133">Transmembrane helix</keyword>
<protein>
    <submittedName>
        <fullName evidence="2">Uncharacterized protein</fullName>
    </submittedName>
</protein>
<accession>A0A7I7T1X7</accession>
<dbReference type="EMBL" id="AP022596">
    <property type="protein sequence ID" value="BBY63257.1"/>
    <property type="molecule type" value="Genomic_DNA"/>
</dbReference>
<dbReference type="AlphaFoldDB" id="A0A7I7T1X7"/>
<dbReference type="KEGG" id="mhev:MHEL_15000"/>
<evidence type="ECO:0000256" key="1">
    <source>
        <dbReference type="SAM" id="Phobius"/>
    </source>
</evidence>
<reference evidence="2 3" key="1">
    <citation type="journal article" date="2019" name="Emerg. Microbes Infect.">
        <title>Comprehensive subspecies identification of 175 nontuberculous mycobacteria species based on 7547 genomic profiles.</title>
        <authorList>
            <person name="Matsumoto Y."/>
            <person name="Kinjo T."/>
            <person name="Motooka D."/>
            <person name="Nabeya D."/>
            <person name="Jung N."/>
            <person name="Uechi K."/>
            <person name="Horii T."/>
            <person name="Iida T."/>
            <person name="Fujita J."/>
            <person name="Nakamura S."/>
        </authorList>
    </citation>
    <scope>NUCLEOTIDE SEQUENCE [LARGE SCALE GENOMIC DNA]</scope>
    <source>
        <strain evidence="2 3">JCM 30396</strain>
    </source>
</reference>